<organism evidence="2 3">
    <name type="scientific">Lodderomyces elongisporus (strain ATCC 11503 / CBS 2605 / JCM 1781 / NBRC 1676 / NRRL YB-4239)</name>
    <name type="common">Yeast</name>
    <name type="synonym">Saccharomyces elongisporus</name>
    <dbReference type="NCBI Taxonomy" id="379508"/>
    <lineage>
        <taxon>Eukaryota</taxon>
        <taxon>Fungi</taxon>
        <taxon>Dikarya</taxon>
        <taxon>Ascomycota</taxon>
        <taxon>Saccharomycotina</taxon>
        <taxon>Pichiomycetes</taxon>
        <taxon>Debaryomycetaceae</taxon>
        <taxon>Candida/Lodderomyces clade</taxon>
        <taxon>Lodderomyces</taxon>
    </lineage>
</organism>
<dbReference type="AlphaFoldDB" id="A5E0U2"/>
<dbReference type="FunCoup" id="A5E0U2">
    <property type="interactions" value="560"/>
</dbReference>
<dbReference type="GO" id="GO:0004792">
    <property type="term" value="F:thiosulfate-cyanide sulfurtransferase activity"/>
    <property type="evidence" value="ECO:0007669"/>
    <property type="project" value="InterPro"/>
</dbReference>
<evidence type="ECO:0000259" key="1">
    <source>
        <dbReference type="PROSITE" id="PS50206"/>
    </source>
</evidence>
<dbReference type="RefSeq" id="XP_001525301.1">
    <property type="nucleotide sequence ID" value="XM_001525251.1"/>
</dbReference>
<dbReference type="InterPro" id="IPR036873">
    <property type="entry name" value="Rhodanese-like_dom_sf"/>
</dbReference>
<dbReference type="Gene3D" id="3.40.250.10">
    <property type="entry name" value="Rhodanese-like domain"/>
    <property type="match status" value="1"/>
</dbReference>
<evidence type="ECO:0000313" key="3">
    <source>
        <dbReference type="Proteomes" id="UP000001996"/>
    </source>
</evidence>
<keyword evidence="3" id="KW-1185">Reference proteome</keyword>
<gene>
    <name evidence="2" type="ORF">LELG_03229</name>
</gene>
<dbReference type="CDD" id="cd01519">
    <property type="entry name" value="RHOD_HSP67B2"/>
    <property type="match status" value="1"/>
</dbReference>
<dbReference type="PANTHER" id="PTHR44086">
    <property type="entry name" value="THIOSULFATE SULFURTRANSFERASE RDL2, MITOCHONDRIAL-RELATED"/>
    <property type="match status" value="1"/>
</dbReference>
<evidence type="ECO:0000313" key="2">
    <source>
        <dbReference type="EMBL" id="EDK45050.1"/>
    </source>
</evidence>
<protein>
    <recommendedName>
        <fullName evidence="1">Rhodanese domain-containing protein</fullName>
    </recommendedName>
</protein>
<dbReference type="EMBL" id="CH981527">
    <property type="protein sequence ID" value="EDK45050.1"/>
    <property type="molecule type" value="Genomic_DNA"/>
</dbReference>
<dbReference type="STRING" id="379508.A5E0U2"/>
<dbReference type="InParanoid" id="A5E0U2"/>
<dbReference type="SUPFAM" id="SSF52821">
    <property type="entry name" value="Rhodanese/Cell cycle control phosphatase"/>
    <property type="match status" value="1"/>
</dbReference>
<dbReference type="PROSITE" id="PS50206">
    <property type="entry name" value="RHODANESE_3"/>
    <property type="match status" value="1"/>
</dbReference>
<dbReference type="SMART" id="SM00450">
    <property type="entry name" value="RHOD"/>
    <property type="match status" value="1"/>
</dbReference>
<dbReference type="InterPro" id="IPR001307">
    <property type="entry name" value="Thiosulphate_STrfase_CS"/>
</dbReference>
<sequence length="190" mass="21292">MYRQLIQKASPLVQRGVLLNRTAPVTVAQTVRYFAQPALFKPSVIATLNKVNRLANYTSIRSISKLSESKEATPYDYAKVKAIVSNPEKHPDSILVDVREPVEFQEGHIPGAINLPFKSSPGALSLNQEEFQDTFGFDKPDKEKELVFYCLGGVRSTAAEELANTFGYEKRGNYKGSYEDWVSNENQAKK</sequence>
<reference evidence="2 3" key="1">
    <citation type="journal article" date="2009" name="Nature">
        <title>Evolution of pathogenicity and sexual reproduction in eight Candida genomes.</title>
        <authorList>
            <person name="Butler G."/>
            <person name="Rasmussen M.D."/>
            <person name="Lin M.F."/>
            <person name="Santos M.A."/>
            <person name="Sakthikumar S."/>
            <person name="Munro C.A."/>
            <person name="Rheinbay E."/>
            <person name="Grabherr M."/>
            <person name="Forche A."/>
            <person name="Reedy J.L."/>
            <person name="Agrafioti I."/>
            <person name="Arnaud M.B."/>
            <person name="Bates S."/>
            <person name="Brown A.J."/>
            <person name="Brunke S."/>
            <person name="Costanzo M.C."/>
            <person name="Fitzpatrick D.A."/>
            <person name="de Groot P.W."/>
            <person name="Harris D."/>
            <person name="Hoyer L.L."/>
            <person name="Hube B."/>
            <person name="Klis F.M."/>
            <person name="Kodira C."/>
            <person name="Lennard N."/>
            <person name="Logue M.E."/>
            <person name="Martin R."/>
            <person name="Neiman A.M."/>
            <person name="Nikolaou E."/>
            <person name="Quail M.A."/>
            <person name="Quinn J."/>
            <person name="Santos M.C."/>
            <person name="Schmitzberger F.F."/>
            <person name="Sherlock G."/>
            <person name="Shah P."/>
            <person name="Silverstein K.A."/>
            <person name="Skrzypek M.S."/>
            <person name="Soll D."/>
            <person name="Staggs R."/>
            <person name="Stansfield I."/>
            <person name="Stumpf M.P."/>
            <person name="Sudbery P.E."/>
            <person name="Srikantha T."/>
            <person name="Zeng Q."/>
            <person name="Berman J."/>
            <person name="Berriman M."/>
            <person name="Heitman J."/>
            <person name="Gow N.A."/>
            <person name="Lorenz M.C."/>
            <person name="Birren B.W."/>
            <person name="Kellis M."/>
            <person name="Cuomo C.A."/>
        </authorList>
    </citation>
    <scope>NUCLEOTIDE SEQUENCE [LARGE SCALE GENOMIC DNA]</scope>
    <source>
        <strain evidence="3">ATCC 11503 / BCRC 21390 / CBS 2605 / JCM 1781 / NBRC 1676 / NRRL YB-4239</strain>
    </source>
</reference>
<dbReference type="InterPro" id="IPR001763">
    <property type="entry name" value="Rhodanese-like_dom"/>
</dbReference>
<dbReference type="PROSITE" id="PS00380">
    <property type="entry name" value="RHODANESE_1"/>
    <property type="match status" value="1"/>
</dbReference>
<dbReference type="OMA" id="REPYELF"/>
<dbReference type="eggNOG" id="KOG1530">
    <property type="taxonomic scope" value="Eukaryota"/>
</dbReference>
<dbReference type="GeneID" id="5232705"/>
<dbReference type="HOGENOM" id="CLU_089574_0_0_1"/>
<dbReference type="GO" id="GO:0005739">
    <property type="term" value="C:mitochondrion"/>
    <property type="evidence" value="ECO:0007669"/>
    <property type="project" value="TreeGrafter"/>
</dbReference>
<dbReference type="OrthoDB" id="566238at2759"/>
<proteinExistence type="predicted"/>
<dbReference type="VEuPathDB" id="FungiDB:LELG_03229"/>
<dbReference type="Pfam" id="PF00581">
    <property type="entry name" value="Rhodanese"/>
    <property type="match status" value="1"/>
</dbReference>
<dbReference type="PANTHER" id="PTHR44086:SF10">
    <property type="entry name" value="THIOSULFATE SULFURTRANSFERASE_RHODANESE-LIKE DOMAIN-CONTAINING PROTEIN 3"/>
    <property type="match status" value="1"/>
</dbReference>
<accession>A5E0U2</accession>
<name>A5E0U2_LODEL</name>
<feature type="domain" description="Rhodanese" evidence="1">
    <location>
        <begin position="89"/>
        <end position="190"/>
    </location>
</feature>
<dbReference type="KEGG" id="lel:PVL30_002725"/>
<dbReference type="Proteomes" id="UP000001996">
    <property type="component" value="Unassembled WGS sequence"/>
</dbReference>